<dbReference type="EMBL" id="MF101467">
    <property type="protein sequence ID" value="ARW69642.1"/>
    <property type="molecule type" value="Genomic_DNA"/>
</dbReference>
<dbReference type="GeneID" id="33362351"/>
<dbReference type="AlphaFoldDB" id="A0A1Z1MUY3"/>
<keyword evidence="1" id="KW-1133">Transmembrane helix</keyword>
<organism evidence="2">
    <name type="scientific">Tolypiocladia glomerulata</name>
    <dbReference type="NCBI Taxonomy" id="860646"/>
    <lineage>
        <taxon>Eukaryota</taxon>
        <taxon>Rhodophyta</taxon>
        <taxon>Florideophyceae</taxon>
        <taxon>Rhodymeniophycidae</taxon>
        <taxon>Ceramiales</taxon>
        <taxon>Rhodomelaceae</taxon>
        <taxon>Polysiphonioideae</taxon>
        <taxon>Tolypiocladia</taxon>
    </lineage>
</organism>
<keyword evidence="1" id="KW-0812">Transmembrane</keyword>
<evidence type="ECO:0000256" key="1">
    <source>
        <dbReference type="SAM" id="Phobius"/>
    </source>
</evidence>
<keyword evidence="2" id="KW-0934">Plastid</keyword>
<name>A0A1Z1MUY3_9FLOR</name>
<geneLocation type="chloroplast" evidence="2"/>
<keyword evidence="2" id="KW-0150">Chloroplast</keyword>
<feature type="transmembrane region" description="Helical" evidence="1">
    <location>
        <begin position="9"/>
        <end position="31"/>
    </location>
</feature>
<dbReference type="RefSeq" id="YP_009399823.1">
    <property type="nucleotide sequence ID" value="NC_035299.1"/>
</dbReference>
<gene>
    <name evidence="2" type="primary">ycf37</name>
</gene>
<sequence>MFDNYGLPFYLYLVTVIILLLVFAFFVSIQLKVLILDITKVIDVLYIEQKKIMFTQENYLKFFSLYLLRYNYFFCISLSELFLENTDSLDIKKNLFIYLGFIYNEINIIDIAEYYYLQASYIDPNDLDINSALIQISNRL</sequence>
<protein>
    <submittedName>
        <fullName evidence="2">Uncharacterized protein</fullName>
    </submittedName>
</protein>
<evidence type="ECO:0000313" key="2">
    <source>
        <dbReference type="EMBL" id="ARW69642.1"/>
    </source>
</evidence>
<keyword evidence="1" id="KW-0472">Membrane</keyword>
<proteinExistence type="predicted"/>
<reference evidence="2" key="1">
    <citation type="journal article" date="2017" name="J. Phycol.">
        <title>Analysis of chloroplast genomes and a supermatrix inform reclassification of the Rhodomelaceae (Rhodophyta).</title>
        <authorList>
            <person name="Diaz-Tapia P."/>
            <person name="Maggs C.A."/>
            <person name="West J.A."/>
            <person name="Verbruggen H."/>
        </authorList>
    </citation>
    <scope>NUCLEOTIDE SEQUENCE</scope>
    <source>
        <strain evidence="2">PD1825</strain>
    </source>
</reference>
<accession>A0A1Z1MUY3</accession>